<accession>A0A484BUR7</accession>
<feature type="domain" description="EF-hand" evidence="2">
    <location>
        <begin position="163"/>
        <end position="198"/>
    </location>
</feature>
<evidence type="ECO:0000256" key="1">
    <source>
        <dbReference type="ARBA" id="ARBA00022837"/>
    </source>
</evidence>
<proteinExistence type="predicted"/>
<sequence length="247" mass="27664">MPISDFRKKKLLFLFNVFFGSKQQSVALADLLAFCHAAAAAAAIKCKRQTLDTETRSGNLHTVAARCLANANDMALPKWPAAKGWATAHRRGGQSGQEVRRVCKLRGWAKDTPKNKETYDVMMEIWTGLRSKADKDNDGQVSVDEWCNMWDAYAKDPSSVMDWQNAYMNFMFDLEDASHDGGIDVTEFTLVCSSYGLDKKECEEAFAKMSQGQTDVTREQFAALWKEYFAAEDANAPGNFIFGKTSF</sequence>
<dbReference type="PROSITE" id="PS00018">
    <property type="entry name" value="EF_HAND_1"/>
    <property type="match status" value="1"/>
</dbReference>
<dbReference type="STRING" id="7232.A0A484BUR7"/>
<evidence type="ECO:0000313" key="3">
    <source>
        <dbReference type="EMBL" id="TDG52404.1"/>
    </source>
</evidence>
<reference evidence="3 4" key="1">
    <citation type="journal article" date="2019" name="J. Hered.">
        <title>An Improved Genome Assembly for Drosophila navojoa, the Basal Species in the mojavensis Cluster.</title>
        <authorList>
            <person name="Vanderlinde T."/>
            <person name="Dupim E.G."/>
            <person name="Nazario-Yepiz N.O."/>
            <person name="Carvalho A.B."/>
        </authorList>
    </citation>
    <scope>NUCLEOTIDE SEQUENCE [LARGE SCALE GENOMIC DNA]</scope>
    <source>
        <strain evidence="3">Navoj_Jal97</strain>
        <tissue evidence="3">Whole organism</tissue>
    </source>
</reference>
<keyword evidence="4" id="KW-1185">Reference proteome</keyword>
<dbReference type="PROSITE" id="PS50222">
    <property type="entry name" value="EF_HAND_2"/>
    <property type="match status" value="2"/>
</dbReference>
<feature type="domain" description="EF-hand" evidence="2">
    <location>
        <begin position="132"/>
        <end position="156"/>
    </location>
</feature>
<organism evidence="3 4">
    <name type="scientific">Drosophila navojoa</name>
    <name type="common">Fruit fly</name>
    <dbReference type="NCBI Taxonomy" id="7232"/>
    <lineage>
        <taxon>Eukaryota</taxon>
        <taxon>Metazoa</taxon>
        <taxon>Ecdysozoa</taxon>
        <taxon>Arthropoda</taxon>
        <taxon>Hexapoda</taxon>
        <taxon>Insecta</taxon>
        <taxon>Pterygota</taxon>
        <taxon>Neoptera</taxon>
        <taxon>Endopterygota</taxon>
        <taxon>Diptera</taxon>
        <taxon>Brachycera</taxon>
        <taxon>Muscomorpha</taxon>
        <taxon>Ephydroidea</taxon>
        <taxon>Drosophilidae</taxon>
        <taxon>Drosophila</taxon>
    </lineage>
</organism>
<dbReference type="GO" id="GO:0005509">
    <property type="term" value="F:calcium ion binding"/>
    <property type="evidence" value="ECO:0007669"/>
    <property type="project" value="InterPro"/>
</dbReference>
<dbReference type="OrthoDB" id="9974725at2759"/>
<dbReference type="InterPro" id="IPR011992">
    <property type="entry name" value="EF-hand-dom_pair"/>
</dbReference>
<dbReference type="OMA" id="GYHINDT"/>
<dbReference type="InterPro" id="IPR002048">
    <property type="entry name" value="EF_hand_dom"/>
</dbReference>
<protein>
    <recommendedName>
        <fullName evidence="2">EF-hand domain-containing protein</fullName>
    </recommendedName>
</protein>
<dbReference type="InterPro" id="IPR018247">
    <property type="entry name" value="EF_Hand_1_Ca_BS"/>
</dbReference>
<dbReference type="AlphaFoldDB" id="A0A484BUR7"/>
<keyword evidence="1" id="KW-0106">Calcium</keyword>
<dbReference type="EMBL" id="LSRL02000004">
    <property type="protein sequence ID" value="TDG52404.1"/>
    <property type="molecule type" value="Genomic_DNA"/>
</dbReference>
<dbReference type="SUPFAM" id="SSF47473">
    <property type="entry name" value="EF-hand"/>
    <property type="match status" value="1"/>
</dbReference>
<evidence type="ECO:0000259" key="2">
    <source>
        <dbReference type="PROSITE" id="PS50222"/>
    </source>
</evidence>
<gene>
    <name evidence="3" type="ORF">AWZ03_001234</name>
</gene>
<comment type="caution">
    <text evidence="3">The sequence shown here is derived from an EMBL/GenBank/DDBJ whole genome shotgun (WGS) entry which is preliminary data.</text>
</comment>
<dbReference type="Gene3D" id="1.10.238.10">
    <property type="entry name" value="EF-hand"/>
    <property type="match status" value="1"/>
</dbReference>
<evidence type="ECO:0000313" key="4">
    <source>
        <dbReference type="Proteomes" id="UP000295192"/>
    </source>
</evidence>
<dbReference type="Proteomes" id="UP000295192">
    <property type="component" value="Unassembled WGS sequence"/>
</dbReference>
<dbReference type="FunFam" id="1.10.238.10:FF:000318">
    <property type="entry name" value="GG16823"/>
    <property type="match status" value="1"/>
</dbReference>
<name>A0A484BUR7_DRONA</name>